<dbReference type="Gene3D" id="3.40.50.720">
    <property type="entry name" value="NAD(P)-binding Rossmann-like Domain"/>
    <property type="match status" value="1"/>
</dbReference>
<dbReference type="AlphaFoldDB" id="A0A2S9XEV1"/>
<accession>A0A2S9XEV1</accession>
<protein>
    <submittedName>
        <fullName evidence="3">2-dehydropantoate 2-reductase</fullName>
    </submittedName>
</protein>
<evidence type="ECO:0000256" key="1">
    <source>
        <dbReference type="ARBA" id="ARBA00023002"/>
    </source>
</evidence>
<evidence type="ECO:0000259" key="2">
    <source>
        <dbReference type="Pfam" id="PF03807"/>
    </source>
</evidence>
<sequence length="219" mass="23528">MKIAVLGTGMVGTTIATKLIELGHEVTLGSRKADNDKAKAWLEQVDSDRASAATFADAAASAELVFNCTAGAKSLEALRMAGAENLADKILVDLANPLDFSNGTPPTLSVCNETSLGEQIQAAFPEARVVKTLNTISAEVMVEPRELPGEHVVFVSGDDADAKRWVEQTLLRDWLDWPEVVDLGDISTARGTEMYLALWVRMWGALGTPAFNISIVRRG</sequence>
<dbReference type="PANTHER" id="PTHR14239">
    <property type="entry name" value="DUDULIN-RELATED"/>
    <property type="match status" value="1"/>
</dbReference>
<dbReference type="InterPro" id="IPR036291">
    <property type="entry name" value="NAD(P)-bd_dom_sf"/>
</dbReference>
<evidence type="ECO:0000313" key="4">
    <source>
        <dbReference type="Proteomes" id="UP000237968"/>
    </source>
</evidence>
<dbReference type="Pfam" id="PF03807">
    <property type="entry name" value="F420_oxidored"/>
    <property type="match status" value="1"/>
</dbReference>
<feature type="domain" description="Pyrroline-5-carboxylate reductase catalytic N-terminal" evidence="2">
    <location>
        <begin position="2"/>
        <end position="97"/>
    </location>
</feature>
<dbReference type="InterPro" id="IPR028939">
    <property type="entry name" value="P5C_Rdtase_cat_N"/>
</dbReference>
<dbReference type="RefSeq" id="WP_106394906.1">
    <property type="nucleotide sequence ID" value="NZ_PVNK01000249.1"/>
</dbReference>
<organism evidence="3 4">
    <name type="scientific">Enhygromyxa salina</name>
    <dbReference type="NCBI Taxonomy" id="215803"/>
    <lineage>
        <taxon>Bacteria</taxon>
        <taxon>Pseudomonadati</taxon>
        <taxon>Myxococcota</taxon>
        <taxon>Polyangia</taxon>
        <taxon>Nannocystales</taxon>
        <taxon>Nannocystaceae</taxon>
        <taxon>Enhygromyxa</taxon>
    </lineage>
</organism>
<reference evidence="3 4" key="1">
    <citation type="submission" date="2018-03" db="EMBL/GenBank/DDBJ databases">
        <title>Draft Genome Sequences of the Obligatory Marine Myxobacteria Enhygromyxa salina SWB005.</title>
        <authorList>
            <person name="Poehlein A."/>
            <person name="Moghaddam J.A."/>
            <person name="Harms H."/>
            <person name="Alanjari M."/>
            <person name="Koenig G.M."/>
            <person name="Daniel R."/>
            <person name="Schaeberle T.F."/>
        </authorList>
    </citation>
    <scope>NUCLEOTIDE SEQUENCE [LARGE SCALE GENOMIC DNA]</scope>
    <source>
        <strain evidence="3 4">SWB005</strain>
    </source>
</reference>
<comment type="caution">
    <text evidence="3">The sequence shown here is derived from an EMBL/GenBank/DDBJ whole genome shotgun (WGS) entry which is preliminary data.</text>
</comment>
<evidence type="ECO:0000313" key="3">
    <source>
        <dbReference type="EMBL" id="PRP91280.1"/>
    </source>
</evidence>
<keyword evidence="4" id="KW-1185">Reference proteome</keyword>
<dbReference type="OrthoDB" id="5499754at2"/>
<dbReference type="EMBL" id="PVNK01000249">
    <property type="protein sequence ID" value="PRP91280.1"/>
    <property type="molecule type" value="Genomic_DNA"/>
</dbReference>
<proteinExistence type="predicted"/>
<dbReference type="Proteomes" id="UP000237968">
    <property type="component" value="Unassembled WGS sequence"/>
</dbReference>
<keyword evidence="1" id="KW-0560">Oxidoreductase</keyword>
<dbReference type="SUPFAM" id="SSF51735">
    <property type="entry name" value="NAD(P)-binding Rossmann-fold domains"/>
    <property type="match status" value="1"/>
</dbReference>
<dbReference type="GO" id="GO:0016491">
    <property type="term" value="F:oxidoreductase activity"/>
    <property type="evidence" value="ECO:0007669"/>
    <property type="project" value="UniProtKB-KW"/>
</dbReference>
<gene>
    <name evidence="3" type="ORF">ENSA5_56930</name>
</gene>
<name>A0A2S9XEV1_9BACT</name>
<dbReference type="InterPro" id="IPR051267">
    <property type="entry name" value="STEAP_metalloreductase"/>
</dbReference>